<gene>
    <name evidence="1" type="ORF">RVF87_17515</name>
</gene>
<protein>
    <submittedName>
        <fullName evidence="1">Uncharacterized protein</fullName>
    </submittedName>
</protein>
<name>A0ABZ2UBL1_9ACTN</name>
<organism evidence="1 2">
    <name type="scientific">Gordonia hydrophobica</name>
    <dbReference type="NCBI Taxonomy" id="40516"/>
    <lineage>
        <taxon>Bacteria</taxon>
        <taxon>Bacillati</taxon>
        <taxon>Actinomycetota</taxon>
        <taxon>Actinomycetes</taxon>
        <taxon>Mycobacteriales</taxon>
        <taxon>Gordoniaceae</taxon>
        <taxon>Gordonia</taxon>
    </lineage>
</organism>
<dbReference type="RefSeq" id="WP_204701059.1">
    <property type="nucleotide sequence ID" value="NZ_CP136137.1"/>
</dbReference>
<dbReference type="Proteomes" id="UP001479933">
    <property type="component" value="Chromosome"/>
</dbReference>
<keyword evidence="2" id="KW-1185">Reference proteome</keyword>
<sequence length="178" mass="19561">MLTAVSSLSGPLSNLAPHDLPAEYLQWDLMTRRAVLWAIAEVVGIDIEPAAPVTPPSGYYSRVTKVLEGTITRMTPSSPTDEANRDAAIALSQWAGALIAVGRENAARDLDRLSEILGHRPTDWRQADQELEQFVMSAGPEHDEKLLAYFIAQTEDRVAEAVSARSRLDHYALKPVEI</sequence>
<reference evidence="1 2" key="1">
    <citation type="journal article" date="2023" name="Virus Evol.">
        <title>Computational host range prediction-The good, the bad, and the ugly.</title>
        <authorList>
            <person name="Howell A.A."/>
            <person name="Versoza C.J."/>
            <person name="Pfeifer S.P."/>
        </authorList>
    </citation>
    <scope>NUCLEOTIDE SEQUENCE [LARGE SCALE GENOMIC DNA]</scope>
    <source>
        <strain evidence="1 2">1610/1b</strain>
    </source>
</reference>
<dbReference type="EMBL" id="CP136137">
    <property type="protein sequence ID" value="WYY09716.1"/>
    <property type="molecule type" value="Genomic_DNA"/>
</dbReference>
<accession>A0ABZ2UBL1</accession>
<evidence type="ECO:0000313" key="1">
    <source>
        <dbReference type="EMBL" id="WYY09716.1"/>
    </source>
</evidence>
<proteinExistence type="predicted"/>
<evidence type="ECO:0000313" key="2">
    <source>
        <dbReference type="Proteomes" id="UP001479933"/>
    </source>
</evidence>